<gene>
    <name evidence="7" type="ORF">E6C76_19995</name>
</gene>
<dbReference type="NCBIfam" id="TIGR01451">
    <property type="entry name" value="B_ant_repeat"/>
    <property type="match status" value="4"/>
</dbReference>
<dbReference type="PANTHER" id="PTHR23303">
    <property type="entry name" value="CARBOXYPEPTIDASE REGULATORY REGION-CONTAINING"/>
    <property type="match status" value="1"/>
</dbReference>
<evidence type="ECO:0000256" key="3">
    <source>
        <dbReference type="ARBA" id="ARBA00022729"/>
    </source>
</evidence>
<organism evidence="7 8">
    <name type="scientific">Pseudothauera nasutitermitis</name>
    <dbReference type="NCBI Taxonomy" id="2565930"/>
    <lineage>
        <taxon>Bacteria</taxon>
        <taxon>Pseudomonadati</taxon>
        <taxon>Pseudomonadota</taxon>
        <taxon>Betaproteobacteria</taxon>
        <taxon>Rhodocyclales</taxon>
        <taxon>Zoogloeaceae</taxon>
        <taxon>Pseudothauera</taxon>
    </lineage>
</organism>
<feature type="domain" description="DUF11" evidence="5">
    <location>
        <begin position="41"/>
        <end position="164"/>
    </location>
</feature>
<feature type="region of interest" description="Disordered" evidence="4">
    <location>
        <begin position="141"/>
        <end position="165"/>
    </location>
</feature>
<keyword evidence="3" id="KW-0732">Signal</keyword>
<evidence type="ECO:0000313" key="8">
    <source>
        <dbReference type="Proteomes" id="UP000308430"/>
    </source>
</evidence>
<reference evidence="7 8" key="1">
    <citation type="submission" date="2019-04" db="EMBL/GenBank/DDBJ databases">
        <title>Azoarcus nasutitermitis sp. nov. isolated from termite nest.</title>
        <authorList>
            <person name="Lin S.-Y."/>
            <person name="Hameed A."/>
            <person name="Hsu Y.-H."/>
            <person name="Young C.-C."/>
        </authorList>
    </citation>
    <scope>NUCLEOTIDE SEQUENCE [LARGE SCALE GENOMIC DNA]</scope>
    <source>
        <strain evidence="7 8">CC-YHH838</strain>
    </source>
</reference>
<dbReference type="RefSeq" id="WP_136350023.1">
    <property type="nucleotide sequence ID" value="NZ_SSOC01000008.1"/>
</dbReference>
<comment type="subcellular location">
    <subcellularLocation>
        <location evidence="1">Secreted</location>
    </subcellularLocation>
</comment>
<dbReference type="EMBL" id="SSOC01000008">
    <property type="protein sequence ID" value="THF61938.1"/>
    <property type="molecule type" value="Genomic_DNA"/>
</dbReference>
<dbReference type="Gene3D" id="2.60.40.10">
    <property type="entry name" value="Immunoglobulins"/>
    <property type="match status" value="12"/>
</dbReference>
<comment type="caution">
    <text evidence="7">The sequence shown here is derived from an EMBL/GenBank/DDBJ whole genome shotgun (WGS) entry which is preliminary data.</text>
</comment>
<evidence type="ECO:0000256" key="2">
    <source>
        <dbReference type="ARBA" id="ARBA00022525"/>
    </source>
</evidence>
<dbReference type="InterPro" id="IPR033764">
    <property type="entry name" value="Sdr_B"/>
</dbReference>
<dbReference type="Pfam" id="PF17210">
    <property type="entry name" value="SdrD_B"/>
    <property type="match status" value="6"/>
</dbReference>
<dbReference type="InterPro" id="IPR008969">
    <property type="entry name" value="CarboxyPept-like_regulatory"/>
</dbReference>
<keyword evidence="2" id="KW-0964">Secreted</keyword>
<feature type="domain" description="DUF11" evidence="5">
    <location>
        <begin position="173"/>
        <end position="289"/>
    </location>
</feature>
<protein>
    <submittedName>
        <fullName evidence="7">DUF11 domain-containing protein</fullName>
    </submittedName>
</protein>
<dbReference type="InterPro" id="IPR051417">
    <property type="entry name" value="SDr/BOS_complex"/>
</dbReference>
<dbReference type="Proteomes" id="UP000308430">
    <property type="component" value="Unassembled WGS sequence"/>
</dbReference>
<dbReference type="InterPro" id="IPR013783">
    <property type="entry name" value="Ig-like_fold"/>
</dbReference>
<evidence type="ECO:0000259" key="6">
    <source>
        <dbReference type="Pfam" id="PF17210"/>
    </source>
</evidence>
<feature type="domain" description="SD-repeat containing protein B" evidence="6">
    <location>
        <begin position="1809"/>
        <end position="1888"/>
    </location>
</feature>
<dbReference type="GO" id="GO:0005576">
    <property type="term" value="C:extracellular region"/>
    <property type="evidence" value="ECO:0007669"/>
    <property type="project" value="UniProtKB-SubCell"/>
</dbReference>
<dbReference type="InterPro" id="IPR047589">
    <property type="entry name" value="DUF11_rpt"/>
</dbReference>
<dbReference type="SUPFAM" id="SSF49464">
    <property type="entry name" value="Carboxypeptidase regulatory domain-like"/>
    <property type="match status" value="1"/>
</dbReference>
<accession>A0A4S4AQB7</accession>
<dbReference type="Pfam" id="PF01345">
    <property type="entry name" value="DUF11"/>
    <property type="match status" value="6"/>
</dbReference>
<feature type="domain" description="SD-repeat containing protein B" evidence="6">
    <location>
        <begin position="1299"/>
        <end position="1383"/>
    </location>
</feature>
<name>A0A4S4AQB7_9RHOO</name>
<dbReference type="Gene3D" id="2.60.40.1120">
    <property type="entry name" value="Carboxypeptidase-like, regulatory domain"/>
    <property type="match status" value="1"/>
</dbReference>
<dbReference type="InterPro" id="IPR001434">
    <property type="entry name" value="OmcB-like_DUF11"/>
</dbReference>
<sequence>MKEVIRSGRSWWARAWRGCLVGGVAGMLGLGANAALAQTADLVLNHTVDPVNVSATQALTITLRVTNNSLVNASHGVRLVDILPENAAYESYTSTPDLGNVCVHSGEAAGGTLTCELGSLGAQEEIRVEIVARIAQSTPTSVSNSAEVSSDTTDPQPGNNQSSIPITVSQGADLEMQLTGNSSTVLSGGTLSYTAAVVNHGPDAASGVTAAITLADHFQRTGSLPAGCSQAGQVVTCVRGSALGVGQTWSIGNITGQVTLVGGSDLSSSAAASSTLTDGLPDNNTRSVATQVLAGTDVSVTMSRTGGSPLILGDEFQIRLQPVYSGGQPQGLSMTAEISPAFEILGFGNLNGWNCSVAGQQVQCTRANGGGADGAYNHAIGQVQVNVRAIGSGTNLPNSVIISAASPDEANAANNSANLPISVEEPALTLNAVKTGPAEPYHRPVVNGATFEYGLRVQNASNIAYAGTLTMTDVIPAGLEVTAITENGWSCSPSTLVGDGSTPIICERTYTAGAPLAAESDTPEVRLTVRATQAGTYFNQMTLSESSTGYPANTGTVLASAPAIHASTDSHDLSIVKTGDATVVAGDVLEYKLEIVNSSATTALDVRVTDTFSELFTGGGAGVNGFEGASVVSGLATGASCENAGSANVGNRILSCGFASVPQCTQGSNCPVITVLVRPLGSATGNNLSRVNTATAHAYGSSESNYTNNSDSHTTTVTPLADVTVTKNHAFTEHPDQPGSIPAGTELTYTVTVTNLLAGASGAASVQMVDTLPANVTYLSTQTSAGSCSAQASPGDTIVTGSNDQVTCSWASIPRNGSHAVTIKVRPNHGTQGDTLTNAAVVSTTTPEISGHASNSTTLDTPVANARVDLQVTQSDSPDPVTEGSEVTYTLTVRNNGPSVAEGVTLYDFLPTEGLSFKSVTPPSGTTCSTAPGEGAFGSGTPPADPGALNGAWNASLGNADLICELGLFQVNDSKTVTVVFTAEQKGVWPNRLAIARSDEHRSSIADPVPANDFHGENTTVRSLADMAVSKTVDPAIVSLRQPFDFTVDVTNNGPGTAYAAALSDTLPAGMKLTDAPTIQVISGTFDPPVPSCSVTAGDGGFTCDLGDVPINASARVTVPVLVDEWPAGVSGTQTVLTNTAVVSVDPDQTVDNVTSNNSDDASVTVQRSSIAGRVYEDSNFNGAYGAGEPGIQGVQLRLTGTDVHGNDVDVTTTTAANGTFTFQNLSPADVDGYTITQTQPTGWLDAYETVGTANGSAANTGFDGTPENNRITAIPLAANTAATGYNFGEVRAGNLEGWVFVDGNANGTRDAGETAGLPGLTVRLAGTDYTGAAVDTTVQTAVAGHYLFENVLPGTYTVTQVDLPGGMTYTGTQVGTVNTNPSGALDGGGPPQGVQNIALLSNGSGTNYNFGWSGQGLGGRVYVDLDKSGVHSAGDRPLAGVTVTLSGTTAGGLNVCDAISPQPCTTTTAADGTYNFPNLPASNGSGYTLTQQAQTVGVLRDYSAGPINVGNVNGGPVGSVGANAITGVVIGVGESGAGYDFGHLAGSLSGTVWHDQDRDDTRDAGEPGLAGVTLTLSGTTQHGLDVCTVIGAAACTVQTNADGSYSFPNLPASGAGGYTLVQTQPVDYLASVTSPGSAGGTAGESAGNRQVSGIALGVGEDGTDYLFGHVTGSLSGYVYHDHAADGTRDPGTDTGLAGVTVTLSGTTGSGADVCAFIAPASCTATTDANGRYVFPTLPNGTYTLTRGPAPEHYQDKCAAPGLLPDASAHADCTAPGHTPQVIPSVPFAVDPAEAEAHTEFNFSLVKPASIGGRVYLDVDDNGEYDPGEEQGGVTVTLTGIDDQGNPVNESVTTNPDGTYAFTNLRPSGPGGYTIEQTQPPGYGEFTDNGNFPGTVNGVPSGTSDGPNRITGVVLPSEGGEGVGYDFRDQPSSLRGFVYLDVNDDGAKGSGEPGLAGVTVHLSGTDANGDPVERTTTTAADGAFEFTGLRSGTYMLQQDHPAGYLDGRETAGTISGVPVGSVDNTAFGPQPEYNRITAITLGLAEHGVDYLFGEGGGFITGHVYVDANDDGQMGGGEAGLAGVVVYIEGTIDGGADFATSRGCSVTPANCQATTGADGSFRFDGIPPGTYQLRKMQEQVNLLYETGGHPDYRDGRETTGVAGGTVNNEHFGSQPVFNTIADIAVTPANLAAHNGEIGGYLFGVVPQAPASGPLAVVPPVVSGYVYLDVNHSRVRPDDPQSDSRVEGWTVTLTGQNLLTGQDETICQVQTNAFGFYRFDNVECHAAGFTQWANGLPVSDGTAYGNFSISFQGENGITTLPQSGGQAGQVDGASARIINLTLPPGADIVEQNLPLDPSGVVYDAITREPVPGAVVTLLSGGTPVPEACLVGGNPVVTGADGFYEFWIFAGAGCPGSGEYTIEIGSPPGYAPGPSTMIPAQTVPLTPGFGGVHPVQPQLTAPGASEDTTHYMVFQLTLTGDPATSSSNVVNNHIPLDPLLGGAIRIVKTTPLVNVSKGQAVPYTITATNTLSAPLHNIAVTDQIPAGFRYRSGSASVRDGDAVGFVPVEPAVNGRLLSWAGQTFLPGETKTYRLVLMVGAGVGEGEFTNNAWAINTLASERVSNIGQATVRIIPDPLFDCSDIIGTVFDDRNANGYQDQGEPGIPNVRVVTARGLLVTTDAEGRFHVQCADIPQRDRGSNFVMKLDERTLPSGFRVTTENPRDVRVTRGKMVKLNFGATIHKVYRIELDARAFAADGDGLLPEWADRLAQLVPAMLERPSVARLAYATGEEGEGVAKRRLKALEGELLRLYREHERRDGKEDRPPLIVEHEVMGAVLRAEGGRQ</sequence>
<feature type="domain" description="SD-repeat containing protein B" evidence="6">
    <location>
        <begin position="1549"/>
        <end position="1642"/>
    </location>
</feature>
<feature type="domain" description="DUF11" evidence="5">
    <location>
        <begin position="2501"/>
        <end position="2610"/>
    </location>
</feature>
<dbReference type="SUPFAM" id="SSF117074">
    <property type="entry name" value="Hypothetical protein PA1324"/>
    <property type="match status" value="9"/>
</dbReference>
<evidence type="ECO:0000259" key="5">
    <source>
        <dbReference type="Pfam" id="PF01345"/>
    </source>
</evidence>
<dbReference type="OrthoDB" id="9773411at2"/>
<feature type="domain" description="SD-repeat containing protein B" evidence="6">
    <location>
        <begin position="1674"/>
        <end position="1754"/>
    </location>
</feature>
<feature type="domain" description="DUF11" evidence="5">
    <location>
        <begin position="740"/>
        <end position="848"/>
    </location>
</feature>
<evidence type="ECO:0000256" key="1">
    <source>
        <dbReference type="ARBA" id="ARBA00004613"/>
    </source>
</evidence>
<feature type="domain" description="SD-repeat containing protein B" evidence="6">
    <location>
        <begin position="1936"/>
        <end position="2012"/>
    </location>
</feature>
<dbReference type="PANTHER" id="PTHR23303:SF15">
    <property type="entry name" value="COLOSSIN-A"/>
    <property type="match status" value="1"/>
</dbReference>
<evidence type="ECO:0000313" key="7">
    <source>
        <dbReference type="EMBL" id="THF61938.1"/>
    </source>
</evidence>
<keyword evidence="8" id="KW-1185">Reference proteome</keyword>
<feature type="domain" description="DUF11" evidence="5">
    <location>
        <begin position="1026"/>
        <end position="1164"/>
    </location>
</feature>
<feature type="domain" description="SD-repeat containing protein B" evidence="6">
    <location>
        <begin position="1170"/>
        <end position="1280"/>
    </location>
</feature>
<proteinExistence type="predicted"/>
<evidence type="ECO:0000256" key="4">
    <source>
        <dbReference type="SAM" id="MobiDB-lite"/>
    </source>
</evidence>
<feature type="domain" description="DUF11" evidence="5">
    <location>
        <begin position="869"/>
        <end position="1013"/>
    </location>
</feature>